<reference evidence="2" key="1">
    <citation type="journal article" date="2019" name="Int. J. Syst. Evol. Microbiol.">
        <title>The Global Catalogue of Microorganisms (GCM) 10K type strain sequencing project: providing services to taxonomists for standard genome sequencing and annotation.</title>
        <authorList>
            <consortium name="The Broad Institute Genomics Platform"/>
            <consortium name="The Broad Institute Genome Sequencing Center for Infectious Disease"/>
            <person name="Wu L."/>
            <person name="Ma J."/>
        </authorList>
    </citation>
    <scope>NUCLEOTIDE SEQUENCE [LARGE SCALE GENOMIC DNA]</scope>
    <source>
        <strain evidence="2">JCM 17809</strain>
    </source>
</reference>
<keyword evidence="2" id="KW-1185">Reference proteome</keyword>
<proteinExistence type="predicted"/>
<evidence type="ECO:0000313" key="2">
    <source>
        <dbReference type="Proteomes" id="UP001500945"/>
    </source>
</evidence>
<evidence type="ECO:0000313" key="1">
    <source>
        <dbReference type="EMBL" id="GAA4397313.1"/>
    </source>
</evidence>
<evidence type="ECO:0008006" key="3">
    <source>
        <dbReference type="Google" id="ProtNLM"/>
    </source>
</evidence>
<sequence length="78" mass="8612">MRLDQSARTGLAADLADLRVVLARLPFPARQDDVLAALVCRRAPSRLLWRAGSLSRVRDYTSLDELCAELAAPRRPPA</sequence>
<gene>
    <name evidence="1" type="ORF">GCM10023168_02130</name>
</gene>
<name>A0ABP8JWT4_9MICO</name>
<dbReference type="EMBL" id="BAABGM010000001">
    <property type="protein sequence ID" value="GAA4397313.1"/>
    <property type="molecule type" value="Genomic_DNA"/>
</dbReference>
<dbReference type="Proteomes" id="UP001500945">
    <property type="component" value="Unassembled WGS sequence"/>
</dbReference>
<comment type="caution">
    <text evidence="1">The sequence shown here is derived from an EMBL/GenBank/DDBJ whole genome shotgun (WGS) entry which is preliminary data.</text>
</comment>
<dbReference type="RefSeq" id="WP_345201330.1">
    <property type="nucleotide sequence ID" value="NZ_BAABGM010000001.1"/>
</dbReference>
<protein>
    <recommendedName>
        <fullName evidence="3">DUF2795 domain-containing protein</fullName>
    </recommendedName>
</protein>
<organism evidence="1 2">
    <name type="scientific">Fodinibacter luteus</name>
    <dbReference type="NCBI Taxonomy" id="552064"/>
    <lineage>
        <taxon>Bacteria</taxon>
        <taxon>Bacillati</taxon>
        <taxon>Actinomycetota</taxon>
        <taxon>Actinomycetes</taxon>
        <taxon>Micrococcales</taxon>
        <taxon>Intrasporangiaceae</taxon>
        <taxon>Fodinibacter (ex Wang et al. 2009)</taxon>
    </lineage>
</organism>
<accession>A0ABP8JWT4</accession>